<comment type="function">
    <text evidence="18 21">Catalyzes the transfer of a methyl group from methyl-cobalamin to homocysteine, yielding enzyme-bound cob(I)alamin and methionine. Subsequently, remethylates the cofactor using methyltetrahydrofolate.</text>
</comment>
<comment type="similarity">
    <text evidence="5">Belongs to the vitamin-B12 dependent methionine synthase family.</text>
</comment>
<evidence type="ECO:0000313" key="31">
    <source>
        <dbReference type="Proteomes" id="UP001239782"/>
    </source>
</evidence>
<dbReference type="PROSITE" id="PS51337">
    <property type="entry name" value="B12_BINDING_NTER"/>
    <property type="match status" value="1"/>
</dbReference>
<dbReference type="Proteomes" id="UP001239782">
    <property type="component" value="Chromosome"/>
</dbReference>
<dbReference type="InterPro" id="IPR003759">
    <property type="entry name" value="Cbl-bd_cap"/>
</dbReference>
<proteinExistence type="inferred from homology"/>
<evidence type="ECO:0000256" key="7">
    <source>
        <dbReference type="ARBA" id="ARBA00013998"/>
    </source>
</evidence>
<feature type="binding site" evidence="23">
    <location>
        <position position="798"/>
    </location>
    <ligand>
        <name>methylcob(III)alamin</name>
        <dbReference type="ChEBI" id="CHEBI:28115"/>
    </ligand>
</feature>
<evidence type="ECO:0000256" key="2">
    <source>
        <dbReference type="ARBA" id="ARBA00001947"/>
    </source>
</evidence>
<dbReference type="SUPFAM" id="SSF82282">
    <property type="entry name" value="Homocysteine S-methyltransferase"/>
    <property type="match status" value="1"/>
</dbReference>
<dbReference type="PANTHER" id="PTHR45833">
    <property type="entry name" value="METHIONINE SYNTHASE"/>
    <property type="match status" value="1"/>
</dbReference>
<dbReference type="GO" id="GO:0050667">
    <property type="term" value="P:homocysteine metabolic process"/>
    <property type="evidence" value="ECO:0007669"/>
    <property type="project" value="TreeGrafter"/>
</dbReference>
<feature type="binding site" evidence="22 24">
    <location>
        <position position="244"/>
    </location>
    <ligand>
        <name>Zn(2+)</name>
        <dbReference type="ChEBI" id="CHEBI:29105"/>
    </ligand>
</feature>
<dbReference type="InterPro" id="IPR011005">
    <property type="entry name" value="Dihydropteroate_synth-like_sf"/>
</dbReference>
<dbReference type="SUPFAM" id="SSF52242">
    <property type="entry name" value="Cobalamin (vitamin B12)-binding domain"/>
    <property type="match status" value="1"/>
</dbReference>
<dbReference type="SUPFAM" id="SSF56507">
    <property type="entry name" value="Methionine synthase activation domain-like"/>
    <property type="match status" value="1"/>
</dbReference>
<evidence type="ECO:0000256" key="19">
    <source>
        <dbReference type="ARBA" id="ARBA00031040"/>
    </source>
</evidence>
<sequence length="1216" mass="134907">MKSEKESQLIQILKERILILDGAMGTMIQRFKLSESDYRGLRFAGWPSDLKGNNDLLTLTRPDIIEDIHRQYLAAGADIIETNTFNGNAASMSDYGMESLVDELNYESARLARRIADEFTDRPRFVAGVLGPTNKTASISPDVNRPDFRNIHFDDLKNDYLVAARALVRGGADILLIETIFDTLNAKACAFAVLELFDELGYRLPVMISGTITDASGRTLTGQTTAAFYNSLRHIKPISFGLNCALGAKQLRAYVEELSNICECFVSAHPNAGLPNEFGEYDETANAMANDIREWADSGFLNIVGGCCGTTPEHIAAIAKAVNDATPRVRPTIEPAMRLSGLEPLTIDKSSLFVNIGERTNVTGSAKFLRLIKEDDYETALEVALDQVNNGAQLIDINMDEGMLDSVAAMERFLKLIASEPDISRVPIVLDSSKWEVIEAGLKCIQGKGVVNSISLKEGEDSFIQQAKLVQKYGAAVIVMAFDERGQADTYQRKIDICQRAYQLLLSIDFPAEDIIFDPNIFAVATGIEEHNRYGLDFIETCAWIKQHLPHALISGGVSNLSFSFRGNNPVREAMHAVFLYHAIQAGLTMGIVNAGQLAVYSDIPETLKNACEDVILNRTENATEQLVSLAESFRGDGAEQQKQQQEWRDWPVSKRLEYALVKGITEFVEVDTEEARLASEKPLHVIEGPLMDGMNVVGDLFGSGKMFLPQVVKSARVMKKAVAYLLPYMEQDKSQSQSAGKVLMATVKGDVHDIGKNIVGVVLQCNGYEVIDLGVMVAADKILATAAEEQCDIIGLSGLITPSLDEMVHIAKEMQRLELDTPLLIGGATTSSIHTAVKIDPQYQHAVIHVQDASRVVNVAAKLLSKEQRSNFIQTMKHEYQDKREQRAKRDDTKALVSFAEANSNGANIDWSNYHSSEPSFLGTKVFEDYPLDDLIERIDWTPFFRSWELAGRYPKILDDEVVGESARKLFDDAQQMLERIVSEKWLTARAVIGFYPASSQGNSIELDDQENKVSFHFLRQQIRKKNGAYNQCLADFIAPKSTGLKDYLGAFAVTAGIGIDEHVARFEAEHDDYSAILLKALADRLAEALAERMHEKVRKEYWGYASEEALNNDALIAEKYRGIRPAPGYPACPDHTEKGTLWKLLDVDRAIDLHLTESYAMTPTAAVSGFYFAHPDAKYFGVGKINRDQVEDYAQRKGLDIATVERWLAPTLAY</sequence>
<protein>
    <recommendedName>
        <fullName evidence="7 20">Methionine synthase</fullName>
        <ecNumber evidence="6 20">2.1.1.13</ecNumber>
    </recommendedName>
    <alternativeName>
        <fullName evidence="19 21">5-methyltetrahydrofolate--homocysteine methyltransferase</fullName>
    </alternativeName>
</protein>
<dbReference type="EC" id="2.1.1.13" evidence="6 20"/>
<keyword evidence="14" id="KW-0677">Repeat</keyword>
<dbReference type="InterPro" id="IPR050554">
    <property type="entry name" value="Met_Synthase/Corrinoid"/>
</dbReference>
<dbReference type="Gene3D" id="3.20.20.330">
    <property type="entry name" value="Homocysteine-binding-like domain"/>
    <property type="match status" value="1"/>
</dbReference>
<keyword evidence="9 21" id="KW-0028">Amino-acid biosynthesis</keyword>
<dbReference type="FunFam" id="3.40.50.280:FF:000001">
    <property type="entry name" value="Methionine synthase"/>
    <property type="match status" value="1"/>
</dbReference>
<keyword evidence="17 21" id="KW-0170">Cobalt</keyword>
<dbReference type="InterPro" id="IPR006158">
    <property type="entry name" value="Cobalamin-bd"/>
</dbReference>
<evidence type="ECO:0000259" key="25">
    <source>
        <dbReference type="PROSITE" id="PS50970"/>
    </source>
</evidence>
<feature type="domain" description="B12-binding" evidence="28">
    <location>
        <begin position="740"/>
        <end position="875"/>
    </location>
</feature>
<evidence type="ECO:0000259" key="26">
    <source>
        <dbReference type="PROSITE" id="PS50972"/>
    </source>
</evidence>
<dbReference type="InterPro" id="IPR003726">
    <property type="entry name" value="HCY_dom"/>
</dbReference>
<evidence type="ECO:0000256" key="10">
    <source>
        <dbReference type="ARBA" id="ARBA00022628"/>
    </source>
</evidence>
<comment type="cofactor">
    <cofactor evidence="3 21 22">
        <name>methylcob(III)alamin</name>
        <dbReference type="ChEBI" id="CHEBI:28115"/>
    </cofactor>
</comment>
<dbReference type="Pfam" id="PF02965">
    <property type="entry name" value="Met_synt_B12"/>
    <property type="match status" value="1"/>
</dbReference>
<keyword evidence="13 21" id="KW-0479">Metal-binding</keyword>
<dbReference type="SMART" id="SM01018">
    <property type="entry name" value="B12-binding_2"/>
    <property type="match status" value="1"/>
</dbReference>
<evidence type="ECO:0000313" key="30">
    <source>
        <dbReference type="EMBL" id="WMS88973.1"/>
    </source>
</evidence>
<dbReference type="Pfam" id="PF00809">
    <property type="entry name" value="Pterin_bind"/>
    <property type="match status" value="1"/>
</dbReference>
<dbReference type="FunFam" id="3.20.20.20:FF:000002">
    <property type="entry name" value="Methionine synthase"/>
    <property type="match status" value="1"/>
</dbReference>
<dbReference type="GO" id="GO:0046653">
    <property type="term" value="P:tetrahydrofolate metabolic process"/>
    <property type="evidence" value="ECO:0007669"/>
    <property type="project" value="TreeGrafter"/>
</dbReference>
<evidence type="ECO:0000256" key="24">
    <source>
        <dbReference type="PROSITE-ProRule" id="PRU00333"/>
    </source>
</evidence>
<dbReference type="Gene3D" id="1.10.1240.10">
    <property type="entry name" value="Methionine synthase domain"/>
    <property type="match status" value="1"/>
</dbReference>
<evidence type="ECO:0000256" key="17">
    <source>
        <dbReference type="ARBA" id="ARBA00023285"/>
    </source>
</evidence>
<dbReference type="InterPro" id="IPR036589">
    <property type="entry name" value="HCY_dom_sf"/>
</dbReference>
<dbReference type="PIRSF" id="PIRSF000381">
    <property type="entry name" value="MetH"/>
    <property type="match status" value="1"/>
</dbReference>
<evidence type="ECO:0000256" key="23">
    <source>
        <dbReference type="PIRSR" id="PIRSR000381-2"/>
    </source>
</evidence>
<dbReference type="FunFam" id="3.20.20.330:FF:000001">
    <property type="entry name" value="Methionine synthase"/>
    <property type="match status" value="1"/>
</dbReference>
<dbReference type="PROSITE" id="PS50974">
    <property type="entry name" value="ADOMET_ACTIVATION"/>
    <property type="match status" value="1"/>
</dbReference>
<dbReference type="Gene3D" id="1.10.288.10">
    <property type="entry name" value="Cobalamin-dependent Methionine Synthase, domain 2"/>
    <property type="match status" value="1"/>
</dbReference>
<dbReference type="InterPro" id="IPR037010">
    <property type="entry name" value="VitB12-dep_Met_synth_activ_sf"/>
</dbReference>
<dbReference type="NCBIfam" id="TIGR02082">
    <property type="entry name" value="metH"/>
    <property type="match status" value="1"/>
</dbReference>
<dbReference type="NCBIfam" id="NF007024">
    <property type="entry name" value="PRK09490.1"/>
    <property type="match status" value="1"/>
</dbReference>
<feature type="binding site" evidence="23">
    <location>
        <begin position="750"/>
        <end position="754"/>
    </location>
    <ligand>
        <name>methylcob(III)alamin</name>
        <dbReference type="ChEBI" id="CHEBI:28115"/>
    </ligand>
</feature>
<feature type="domain" description="AdoMet activation" evidence="27">
    <location>
        <begin position="891"/>
        <end position="1216"/>
    </location>
</feature>
<dbReference type="PROSITE" id="PS50970">
    <property type="entry name" value="HCY"/>
    <property type="match status" value="1"/>
</dbReference>
<keyword evidence="16 21" id="KW-0486">Methionine biosynthesis</keyword>
<keyword evidence="11 21" id="KW-0808">Transferase</keyword>
<gene>
    <name evidence="30" type="primary">metH</name>
    <name evidence="30" type="ORF">Q9312_08665</name>
</gene>
<comment type="catalytic activity">
    <reaction evidence="1 21">
        <text>(6S)-5-methyl-5,6,7,8-tetrahydrofolate + L-homocysteine = (6S)-5,6,7,8-tetrahydrofolate + L-methionine</text>
        <dbReference type="Rhea" id="RHEA:11172"/>
        <dbReference type="ChEBI" id="CHEBI:18608"/>
        <dbReference type="ChEBI" id="CHEBI:57453"/>
        <dbReference type="ChEBI" id="CHEBI:57844"/>
        <dbReference type="ChEBI" id="CHEBI:58199"/>
        <dbReference type="EC" id="2.1.1.13"/>
    </reaction>
</comment>
<dbReference type="GO" id="GO:0008705">
    <property type="term" value="F:methionine synthase activity"/>
    <property type="evidence" value="ECO:0007669"/>
    <property type="project" value="UniProtKB-UniRule"/>
</dbReference>
<dbReference type="EMBL" id="CP133548">
    <property type="protein sequence ID" value="WMS88973.1"/>
    <property type="molecule type" value="Genomic_DNA"/>
</dbReference>
<feature type="binding site" evidence="23">
    <location>
        <position position="802"/>
    </location>
    <ligand>
        <name>methylcob(III)alamin</name>
        <dbReference type="ChEBI" id="CHEBI:28115"/>
    </ligand>
</feature>
<dbReference type="SUPFAM" id="SSF47644">
    <property type="entry name" value="Methionine synthase domain"/>
    <property type="match status" value="1"/>
</dbReference>
<evidence type="ECO:0000256" key="13">
    <source>
        <dbReference type="ARBA" id="ARBA00022723"/>
    </source>
</evidence>
<evidence type="ECO:0000256" key="3">
    <source>
        <dbReference type="ARBA" id="ARBA00001956"/>
    </source>
</evidence>
<dbReference type="Gene3D" id="3.40.50.280">
    <property type="entry name" value="Cobalamin-binding domain"/>
    <property type="match status" value="1"/>
</dbReference>
<dbReference type="PROSITE" id="PS51332">
    <property type="entry name" value="B12_BINDING"/>
    <property type="match status" value="1"/>
</dbReference>
<feature type="domain" description="B12-binding N-terminal" evidence="29">
    <location>
        <begin position="644"/>
        <end position="738"/>
    </location>
</feature>
<evidence type="ECO:0000256" key="22">
    <source>
        <dbReference type="PIRSR" id="PIRSR000381-1"/>
    </source>
</evidence>
<comment type="cofactor">
    <cofactor evidence="2 21 24">
        <name>Zn(2+)</name>
        <dbReference type="ChEBI" id="CHEBI:29105"/>
    </cofactor>
</comment>
<evidence type="ECO:0000256" key="1">
    <source>
        <dbReference type="ARBA" id="ARBA00001700"/>
    </source>
</evidence>
<feature type="binding site" evidence="22 24">
    <location>
        <position position="308"/>
    </location>
    <ligand>
        <name>Zn(2+)</name>
        <dbReference type="ChEBI" id="CHEBI:29105"/>
    </ligand>
</feature>
<dbReference type="CDD" id="cd02069">
    <property type="entry name" value="methionine_synthase_B12_BD"/>
    <property type="match status" value="1"/>
</dbReference>
<comment type="domain">
    <text evidence="21">Modular enzyme with four functionally distinct domains. The isolated Hcy-binding domain catalyzes methyl transfer from free methylcobalamin to homocysteine. The Hcy-binding domain in association with the pterin-binding domain catalyzes the methylation of cob(I)alamin by methyltetrahydrofolate and the methylation of homocysteine. The B12-binding domain binds the cofactor. The AdoMet activation domain binds S-adenosyl-L-methionine. Under aerobic conditions cob(I)alamin can be converted to inactive cob(II)alamin. Reductive methylation by S-adenosyl-L-methionine and flavodoxin regenerates methylcobalamin.</text>
</comment>
<evidence type="ECO:0000256" key="15">
    <source>
        <dbReference type="ARBA" id="ARBA00022833"/>
    </source>
</evidence>
<feature type="binding site" evidence="23">
    <location>
        <begin position="1181"/>
        <end position="1182"/>
    </location>
    <ligand>
        <name>S-adenosyl-L-methionine</name>
        <dbReference type="ChEBI" id="CHEBI:59789"/>
    </ligand>
</feature>
<evidence type="ECO:0000256" key="16">
    <source>
        <dbReference type="ARBA" id="ARBA00023167"/>
    </source>
</evidence>
<evidence type="ECO:0000256" key="4">
    <source>
        <dbReference type="ARBA" id="ARBA00005178"/>
    </source>
</evidence>
<dbReference type="InterPro" id="IPR000489">
    <property type="entry name" value="Pterin-binding_dom"/>
</dbReference>
<dbReference type="InterPro" id="IPR036594">
    <property type="entry name" value="Meth_synthase_dom"/>
</dbReference>
<feature type="domain" description="Pterin-binding" evidence="26">
    <location>
        <begin position="353"/>
        <end position="613"/>
    </location>
</feature>
<evidence type="ECO:0000256" key="14">
    <source>
        <dbReference type="ARBA" id="ARBA00022737"/>
    </source>
</evidence>
<dbReference type="GO" id="GO:0032259">
    <property type="term" value="P:methylation"/>
    <property type="evidence" value="ECO:0007669"/>
    <property type="project" value="UniProtKB-KW"/>
</dbReference>
<keyword evidence="10 21" id="KW-0846">Cobalamin</keyword>
<dbReference type="InterPro" id="IPR011822">
    <property type="entry name" value="MetH"/>
</dbReference>
<dbReference type="InterPro" id="IPR036724">
    <property type="entry name" value="Cobalamin-bd_sf"/>
</dbReference>
<dbReference type="PROSITE" id="PS50972">
    <property type="entry name" value="PTERIN_BINDING"/>
    <property type="match status" value="1"/>
</dbReference>
<feature type="domain" description="Hcy-binding" evidence="25">
    <location>
        <begin position="6"/>
        <end position="322"/>
    </location>
</feature>
<dbReference type="Pfam" id="PF02574">
    <property type="entry name" value="S-methyl_trans"/>
    <property type="match status" value="1"/>
</dbReference>
<evidence type="ECO:0000256" key="6">
    <source>
        <dbReference type="ARBA" id="ARBA00012032"/>
    </source>
</evidence>
<keyword evidence="15 21" id="KW-0862">Zinc</keyword>
<evidence type="ECO:0000256" key="21">
    <source>
        <dbReference type="PIRNR" id="PIRNR000381"/>
    </source>
</evidence>
<dbReference type="GO" id="GO:0005829">
    <property type="term" value="C:cytosol"/>
    <property type="evidence" value="ECO:0007669"/>
    <property type="project" value="TreeGrafter"/>
</dbReference>
<evidence type="ECO:0000256" key="18">
    <source>
        <dbReference type="ARBA" id="ARBA00025552"/>
    </source>
</evidence>
<dbReference type="RefSeq" id="WP_309204200.1">
    <property type="nucleotide sequence ID" value="NZ_CP133548.1"/>
</dbReference>
<accession>A0AA51X865</accession>
<evidence type="ECO:0000256" key="9">
    <source>
        <dbReference type="ARBA" id="ARBA00022605"/>
    </source>
</evidence>
<evidence type="ECO:0000256" key="8">
    <source>
        <dbReference type="ARBA" id="ARBA00022603"/>
    </source>
</evidence>
<reference evidence="30 31" key="1">
    <citation type="submission" date="2023-08" db="EMBL/GenBank/DDBJ databases">
        <title>Pleionea litopenaei sp. nov., isolated from stomach of juvenile Litopenaeus vannamei.</title>
        <authorList>
            <person name="Rho A.M."/>
            <person name="Hwang C.Y."/>
        </authorList>
    </citation>
    <scope>NUCLEOTIDE SEQUENCE [LARGE SCALE GENOMIC DNA]</scope>
    <source>
        <strain evidence="30 31">HL-JVS1</strain>
    </source>
</reference>
<feature type="binding site" evidence="22 24">
    <location>
        <position position="307"/>
    </location>
    <ligand>
        <name>Zn(2+)</name>
        <dbReference type="ChEBI" id="CHEBI:29105"/>
    </ligand>
</feature>
<feature type="binding site" evidence="23">
    <location>
        <position position="854"/>
    </location>
    <ligand>
        <name>methylcob(III)alamin</name>
        <dbReference type="ChEBI" id="CHEBI:28115"/>
    </ligand>
</feature>
<dbReference type="GO" id="GO:0008270">
    <property type="term" value="F:zinc ion binding"/>
    <property type="evidence" value="ECO:0007669"/>
    <property type="project" value="UniProtKB-UniRule"/>
</dbReference>
<evidence type="ECO:0000259" key="27">
    <source>
        <dbReference type="PROSITE" id="PS50974"/>
    </source>
</evidence>
<keyword evidence="12 21" id="KW-0949">S-adenosyl-L-methionine</keyword>
<evidence type="ECO:0000256" key="5">
    <source>
        <dbReference type="ARBA" id="ARBA00010398"/>
    </source>
</evidence>
<comment type="pathway">
    <text evidence="4 21">Amino-acid biosynthesis; L-methionine biosynthesis via de novo pathway; L-methionine from L-homocysteine (MetH route): step 1/1.</text>
</comment>
<dbReference type="CDD" id="cd00740">
    <property type="entry name" value="MeTr"/>
    <property type="match status" value="1"/>
</dbReference>
<dbReference type="Pfam" id="PF02607">
    <property type="entry name" value="B12-binding_2"/>
    <property type="match status" value="1"/>
</dbReference>
<dbReference type="KEGG" id="plei:Q9312_08665"/>
<evidence type="ECO:0000256" key="20">
    <source>
        <dbReference type="NCBIfam" id="TIGR02082"/>
    </source>
</evidence>
<name>A0AA51X865_9GAMM</name>
<keyword evidence="8 21" id="KW-0489">Methyltransferase</keyword>
<dbReference type="InterPro" id="IPR004223">
    <property type="entry name" value="VitB12-dep_Met_synth_activ_dom"/>
</dbReference>
<dbReference type="AlphaFoldDB" id="A0AA51X865"/>
<evidence type="ECO:0000259" key="28">
    <source>
        <dbReference type="PROSITE" id="PS51332"/>
    </source>
</evidence>
<keyword evidence="31" id="KW-1185">Reference proteome</keyword>
<dbReference type="Gene3D" id="3.10.196.10">
    <property type="entry name" value="Vitamin B12-dependent methionine synthase, activation domain"/>
    <property type="match status" value="1"/>
</dbReference>
<feature type="binding site" evidence="23">
    <location>
        <position position="941"/>
    </location>
    <ligand>
        <name>S-adenosyl-L-methionine</name>
        <dbReference type="ChEBI" id="CHEBI:59789"/>
    </ligand>
</feature>
<evidence type="ECO:0000256" key="11">
    <source>
        <dbReference type="ARBA" id="ARBA00022679"/>
    </source>
</evidence>
<dbReference type="Pfam" id="PF02310">
    <property type="entry name" value="B12-binding"/>
    <property type="match status" value="1"/>
</dbReference>
<dbReference type="SUPFAM" id="SSF51717">
    <property type="entry name" value="Dihydropteroate synthetase-like"/>
    <property type="match status" value="1"/>
</dbReference>
<organism evidence="30 31">
    <name type="scientific">Pleionea litopenaei</name>
    <dbReference type="NCBI Taxonomy" id="3070815"/>
    <lineage>
        <taxon>Bacteria</taxon>
        <taxon>Pseudomonadati</taxon>
        <taxon>Pseudomonadota</taxon>
        <taxon>Gammaproteobacteria</taxon>
        <taxon>Oceanospirillales</taxon>
        <taxon>Pleioneaceae</taxon>
        <taxon>Pleionea</taxon>
    </lineage>
</organism>
<dbReference type="Gene3D" id="3.20.20.20">
    <property type="entry name" value="Dihydropteroate synthase-like"/>
    <property type="match status" value="1"/>
</dbReference>
<dbReference type="PANTHER" id="PTHR45833:SF1">
    <property type="entry name" value="METHIONINE SYNTHASE"/>
    <property type="match status" value="1"/>
</dbReference>
<dbReference type="InterPro" id="IPR033706">
    <property type="entry name" value="Met_synthase_B12-bd"/>
</dbReference>
<feature type="binding site" evidence="23">
    <location>
        <position position="688"/>
    </location>
    <ligand>
        <name>methylcob(III)alamin</name>
        <dbReference type="ChEBI" id="CHEBI:28115"/>
    </ligand>
</feature>
<feature type="binding site" evidence="23">
    <location>
        <position position="1126"/>
    </location>
    <ligand>
        <name>S-adenosyl-L-methionine</name>
        <dbReference type="ChEBI" id="CHEBI:59789"/>
    </ligand>
</feature>
<evidence type="ECO:0000256" key="12">
    <source>
        <dbReference type="ARBA" id="ARBA00022691"/>
    </source>
</evidence>
<dbReference type="GO" id="GO:0031419">
    <property type="term" value="F:cobalamin binding"/>
    <property type="evidence" value="ECO:0007669"/>
    <property type="project" value="UniProtKB-UniRule"/>
</dbReference>
<dbReference type="FunFam" id="1.10.1240.10:FF:000001">
    <property type="entry name" value="Methionine synthase"/>
    <property type="match status" value="1"/>
</dbReference>
<feature type="binding site" description="axial binding residue" evidence="22">
    <location>
        <position position="753"/>
    </location>
    <ligand>
        <name>methylcob(III)alamin</name>
        <dbReference type="ChEBI" id="CHEBI:28115"/>
    </ligand>
    <ligandPart>
        <name>Co</name>
        <dbReference type="ChEBI" id="CHEBI:27638"/>
    </ligandPart>
</feature>
<evidence type="ECO:0000259" key="29">
    <source>
        <dbReference type="PROSITE" id="PS51337"/>
    </source>
</evidence>